<dbReference type="EMBL" id="VTOU01000001">
    <property type="protein sequence ID" value="TZG28876.1"/>
    <property type="molecule type" value="Genomic_DNA"/>
</dbReference>
<gene>
    <name evidence="2" type="ORF">FYJ91_01660</name>
</gene>
<keyword evidence="1" id="KW-0472">Membrane</keyword>
<proteinExistence type="predicted"/>
<evidence type="ECO:0000256" key="1">
    <source>
        <dbReference type="SAM" id="Phobius"/>
    </source>
</evidence>
<keyword evidence="3" id="KW-1185">Reference proteome</keyword>
<feature type="transmembrane region" description="Helical" evidence="1">
    <location>
        <begin position="133"/>
        <end position="151"/>
    </location>
</feature>
<keyword evidence="1" id="KW-1133">Transmembrane helix</keyword>
<evidence type="ECO:0000313" key="3">
    <source>
        <dbReference type="Proteomes" id="UP000322077"/>
    </source>
</evidence>
<feature type="transmembrane region" description="Helical" evidence="1">
    <location>
        <begin position="52"/>
        <end position="70"/>
    </location>
</feature>
<dbReference type="Proteomes" id="UP000322077">
    <property type="component" value="Unassembled WGS sequence"/>
</dbReference>
<dbReference type="AlphaFoldDB" id="A0A5D9CBW7"/>
<name>A0A5D9CBW7_9SPHN</name>
<dbReference type="RefSeq" id="WP_149520541.1">
    <property type="nucleotide sequence ID" value="NZ_VTOU01000001.1"/>
</dbReference>
<organism evidence="2 3">
    <name type="scientific">Sphingomonas montanisoli</name>
    <dbReference type="NCBI Taxonomy" id="2606412"/>
    <lineage>
        <taxon>Bacteria</taxon>
        <taxon>Pseudomonadati</taxon>
        <taxon>Pseudomonadota</taxon>
        <taxon>Alphaproteobacteria</taxon>
        <taxon>Sphingomonadales</taxon>
        <taxon>Sphingomonadaceae</taxon>
        <taxon>Sphingomonas</taxon>
    </lineage>
</organism>
<feature type="transmembrane region" description="Helical" evidence="1">
    <location>
        <begin position="82"/>
        <end position="99"/>
    </location>
</feature>
<comment type="caution">
    <text evidence="2">The sequence shown here is derived from an EMBL/GenBank/DDBJ whole genome shotgun (WGS) entry which is preliminary data.</text>
</comment>
<sequence length="154" mass="17539">MATATIFFVIARSHRRRGNPIRGSAVDCWLSSGYPVTNKILASVHNERTMPYRVKLALASLASLITVWTFKYAINPTAFERTPFWLVSFIFFLATMTLFNNTTSLVTNRPDRWHAWVNNSFKHQKPTVASKKAGYAADIILFLGTFSILIFQDF</sequence>
<protein>
    <submittedName>
        <fullName evidence="2">Uncharacterized protein</fullName>
    </submittedName>
</protein>
<keyword evidence="1" id="KW-0812">Transmembrane</keyword>
<evidence type="ECO:0000313" key="2">
    <source>
        <dbReference type="EMBL" id="TZG28876.1"/>
    </source>
</evidence>
<reference evidence="2 3" key="1">
    <citation type="submission" date="2019-08" db="EMBL/GenBank/DDBJ databases">
        <authorList>
            <person name="Wang G."/>
            <person name="Xu Z."/>
        </authorList>
    </citation>
    <scope>NUCLEOTIDE SEQUENCE [LARGE SCALE GENOMIC DNA]</scope>
    <source>
        <strain evidence="2 3">ZX</strain>
    </source>
</reference>
<accession>A0A5D9CBW7</accession>